<evidence type="ECO:0000313" key="3">
    <source>
        <dbReference type="Proteomes" id="UP000422989"/>
    </source>
</evidence>
<sequence length="127" mass="14029">MRSTSSTHTAEAVPGLGAAFVAPAADPRPTGVVAFLLEEIRRLQAENRTLRIEVDRWWLLAQKPDDRRDVVLARLDHAAEVVDSAEVDDHLFAAYREWISTLHDSPEAVRSGPQPGAQDRGPLRRAA</sequence>
<evidence type="ECO:0000313" key="2">
    <source>
        <dbReference type="EMBL" id="QGU28473.1"/>
    </source>
</evidence>
<dbReference type="AlphaFoldDB" id="A0A6I6E067"/>
<dbReference type="EMBL" id="CP032550">
    <property type="protein sequence ID" value="QGU28473.1"/>
    <property type="molecule type" value="Genomic_DNA"/>
</dbReference>
<accession>A0A6I6E067</accession>
<dbReference type="RefSeq" id="WP_156243017.1">
    <property type="nucleotide sequence ID" value="NZ_BAAAZL010000003.1"/>
</dbReference>
<dbReference type="KEGG" id="moj:D7D94_12925"/>
<name>A0A6I6E067_9MICO</name>
<keyword evidence="3" id="KW-1185">Reference proteome</keyword>
<protein>
    <submittedName>
        <fullName evidence="2">Uncharacterized protein</fullName>
    </submittedName>
</protein>
<organism evidence="2 3">
    <name type="scientific">Microbacterium oryzae</name>
    <dbReference type="NCBI Taxonomy" id="743009"/>
    <lineage>
        <taxon>Bacteria</taxon>
        <taxon>Bacillati</taxon>
        <taxon>Actinomycetota</taxon>
        <taxon>Actinomycetes</taxon>
        <taxon>Micrococcales</taxon>
        <taxon>Microbacteriaceae</taxon>
        <taxon>Microbacterium</taxon>
    </lineage>
</organism>
<dbReference type="Proteomes" id="UP000422989">
    <property type="component" value="Chromosome"/>
</dbReference>
<feature type="region of interest" description="Disordered" evidence="1">
    <location>
        <begin position="104"/>
        <end position="127"/>
    </location>
</feature>
<gene>
    <name evidence="2" type="ORF">D7D94_12925</name>
</gene>
<reference evidence="2 3" key="1">
    <citation type="submission" date="2018-09" db="EMBL/GenBank/DDBJ databases">
        <title>Whole genome sequencing of Microbacterium oryzae strain MB-10T.</title>
        <authorList>
            <person name="Das S.K."/>
        </authorList>
    </citation>
    <scope>NUCLEOTIDE SEQUENCE [LARGE SCALE GENOMIC DNA]</scope>
    <source>
        <strain evidence="2 3">MB-10</strain>
    </source>
</reference>
<proteinExistence type="predicted"/>
<evidence type="ECO:0000256" key="1">
    <source>
        <dbReference type="SAM" id="MobiDB-lite"/>
    </source>
</evidence>